<dbReference type="RefSeq" id="XP_056688268.1">
    <property type="nucleotide sequence ID" value="XM_056832290.1"/>
</dbReference>
<gene>
    <name evidence="2" type="primary">LOC130463220</name>
</gene>
<organism evidence="1 2">
    <name type="scientific">Spinacia oleracea</name>
    <name type="common">Spinach</name>
    <dbReference type="NCBI Taxonomy" id="3562"/>
    <lineage>
        <taxon>Eukaryota</taxon>
        <taxon>Viridiplantae</taxon>
        <taxon>Streptophyta</taxon>
        <taxon>Embryophyta</taxon>
        <taxon>Tracheophyta</taxon>
        <taxon>Spermatophyta</taxon>
        <taxon>Magnoliopsida</taxon>
        <taxon>eudicotyledons</taxon>
        <taxon>Gunneridae</taxon>
        <taxon>Pentapetalae</taxon>
        <taxon>Caryophyllales</taxon>
        <taxon>Chenopodiaceae</taxon>
        <taxon>Chenopodioideae</taxon>
        <taxon>Anserineae</taxon>
        <taxon>Spinacia</taxon>
    </lineage>
</organism>
<reference evidence="1" key="1">
    <citation type="journal article" date="2021" name="Nat. Commun.">
        <title>Genomic analyses provide insights into spinach domestication and the genetic basis of agronomic traits.</title>
        <authorList>
            <person name="Cai X."/>
            <person name="Sun X."/>
            <person name="Xu C."/>
            <person name="Sun H."/>
            <person name="Wang X."/>
            <person name="Ge C."/>
            <person name="Zhang Z."/>
            <person name="Wang Q."/>
            <person name="Fei Z."/>
            <person name="Jiao C."/>
            <person name="Wang Q."/>
        </authorList>
    </citation>
    <scope>NUCLEOTIDE SEQUENCE [LARGE SCALE GENOMIC DNA]</scope>
    <source>
        <strain evidence="1">cv. Varoflay</strain>
    </source>
</reference>
<proteinExistence type="predicted"/>
<keyword evidence="1" id="KW-1185">Reference proteome</keyword>
<sequence length="125" mass="12995">MAEQNGEFGRLFDRFAGRGRAVRRSYLVRWLIGRVVKVTGGGGGCRGWCSERNRGRGGRGVAKGGGSRGGSYGGVVVFGGSGWSGDAGWSSGGENGGAQPVMVVVGGGSNREGKQGRNVLFFLFY</sequence>
<reference evidence="2" key="2">
    <citation type="submission" date="2025-08" db="UniProtKB">
        <authorList>
            <consortium name="RefSeq"/>
        </authorList>
    </citation>
    <scope>IDENTIFICATION</scope>
    <source>
        <tissue evidence="2">Leaf</tissue>
    </source>
</reference>
<dbReference type="Proteomes" id="UP000813463">
    <property type="component" value="Chromosome 6"/>
</dbReference>
<evidence type="ECO:0000313" key="1">
    <source>
        <dbReference type="Proteomes" id="UP000813463"/>
    </source>
</evidence>
<dbReference type="GeneID" id="130463220"/>
<accession>A0ABM3QY51</accession>
<evidence type="ECO:0000313" key="2">
    <source>
        <dbReference type="RefSeq" id="XP_056688268.1"/>
    </source>
</evidence>
<name>A0ABM3QY51_SPIOL</name>
<protein>
    <submittedName>
        <fullName evidence="2">Glycine-rich RNA-binding protein 7-like</fullName>
    </submittedName>
</protein>